<dbReference type="Proteomes" id="UP000007394">
    <property type="component" value="Chromosome"/>
</dbReference>
<proteinExistence type="predicted"/>
<dbReference type="AlphaFoldDB" id="I0AIX1"/>
<evidence type="ECO:0000313" key="1">
    <source>
        <dbReference type="EMBL" id="AFH48928.1"/>
    </source>
</evidence>
<protein>
    <submittedName>
        <fullName evidence="1">Uncharacterized protein</fullName>
    </submittedName>
</protein>
<accession>I0AIX1</accession>
<dbReference type="EMBL" id="CP003418">
    <property type="protein sequence ID" value="AFH48928.1"/>
    <property type="molecule type" value="Genomic_DNA"/>
</dbReference>
<keyword evidence="2" id="KW-1185">Reference proteome</keyword>
<gene>
    <name evidence="1" type="ordered locus">IALB_1217</name>
</gene>
<evidence type="ECO:0000313" key="2">
    <source>
        <dbReference type="Proteomes" id="UP000007394"/>
    </source>
</evidence>
<sequence>MVRLKLFYYYNNLKLRFLGLNSTMVRLKQNTLARDIKVPSPSQFHYGSIKTG</sequence>
<name>I0AIX1_IGNAJ</name>
<reference evidence="1 2" key="1">
    <citation type="journal article" date="2012" name="Front. Microbiol.">
        <title>Complete genome of Ignavibacterium album, a metabolically versatile, flagellated, facultative anaerobe from the phylum Chlorobi.</title>
        <authorList>
            <person name="Liu Z."/>
            <person name="Frigaard N.-U."/>
            <person name="Vogl K."/>
            <person name="Iino T."/>
            <person name="Ohkuma M."/>
            <person name="Overmann J."/>
            <person name="Bryant D.A."/>
        </authorList>
    </citation>
    <scope>NUCLEOTIDE SEQUENCE [LARGE SCALE GENOMIC DNA]</scope>
    <source>
        <strain evidence="2">DSM 19864 / JCM 16511 / NBRC 101810 / Mat9-16</strain>
    </source>
</reference>
<dbReference type="HOGENOM" id="CLU_3080702_0_0_10"/>
<organism evidence="1 2">
    <name type="scientific">Ignavibacterium album (strain DSM 19864 / JCM 16511 / NBRC 101810 / Mat9-16)</name>
    <dbReference type="NCBI Taxonomy" id="945713"/>
    <lineage>
        <taxon>Bacteria</taxon>
        <taxon>Pseudomonadati</taxon>
        <taxon>Ignavibacteriota</taxon>
        <taxon>Ignavibacteria</taxon>
        <taxon>Ignavibacteriales</taxon>
        <taxon>Ignavibacteriaceae</taxon>
        <taxon>Ignavibacterium</taxon>
    </lineage>
</organism>
<dbReference type="KEGG" id="ial:IALB_1217"/>
<dbReference type="STRING" id="945713.IALB_1217"/>